<evidence type="ECO:0000256" key="7">
    <source>
        <dbReference type="ARBA" id="ARBA00023315"/>
    </source>
</evidence>
<evidence type="ECO:0000313" key="13">
    <source>
        <dbReference type="EMBL" id="SKA34425.1"/>
    </source>
</evidence>
<comment type="catalytic activity">
    <reaction evidence="1 11">
        <text>an S-substituted glutathione + H2O = an S-substituted L-cysteinylglycine + L-glutamate</text>
        <dbReference type="Rhea" id="RHEA:59468"/>
        <dbReference type="ChEBI" id="CHEBI:15377"/>
        <dbReference type="ChEBI" id="CHEBI:29985"/>
        <dbReference type="ChEBI" id="CHEBI:90779"/>
        <dbReference type="ChEBI" id="CHEBI:143103"/>
        <dbReference type="EC" id="3.4.19.13"/>
    </reaction>
</comment>
<comment type="catalytic activity">
    <reaction evidence="8 11">
        <text>an N-terminal (5-L-glutamyl)-[peptide] + an alpha-amino acid = 5-L-glutamyl amino acid + an N-terminal L-alpha-aminoacyl-[peptide]</text>
        <dbReference type="Rhea" id="RHEA:23904"/>
        <dbReference type="Rhea" id="RHEA-COMP:9780"/>
        <dbReference type="Rhea" id="RHEA-COMP:9795"/>
        <dbReference type="ChEBI" id="CHEBI:77644"/>
        <dbReference type="ChEBI" id="CHEBI:78597"/>
        <dbReference type="ChEBI" id="CHEBI:78599"/>
        <dbReference type="ChEBI" id="CHEBI:78608"/>
        <dbReference type="EC" id="2.3.2.2"/>
    </reaction>
</comment>
<dbReference type="InterPro" id="IPR043138">
    <property type="entry name" value="GGT_lsub"/>
</dbReference>
<dbReference type="InterPro" id="IPR000101">
    <property type="entry name" value="GGT_peptidase"/>
</dbReference>
<dbReference type="EC" id="3.4.19.13" evidence="11"/>
<keyword evidence="14" id="KW-1185">Reference proteome</keyword>
<dbReference type="OrthoDB" id="9781342at2"/>
<comment type="PTM">
    <text evidence="11">Cleaved by autocatalysis into a large and a small subunit.</text>
</comment>
<keyword evidence="11" id="KW-0317">Glutathione biosynthesis</keyword>
<protein>
    <recommendedName>
        <fullName evidence="11">Glutathione hydrolase proenzyme</fullName>
        <ecNumber evidence="11">2.3.2.2</ecNumber>
        <ecNumber evidence="11">3.4.19.13</ecNumber>
    </recommendedName>
    <component>
        <recommendedName>
            <fullName evidence="11">Glutathione hydrolase large chain</fullName>
        </recommendedName>
    </component>
    <component>
        <recommendedName>
            <fullName evidence="11">Glutathione hydrolase small chain</fullName>
        </recommendedName>
    </component>
</protein>
<dbReference type="EMBL" id="FUWZ01000003">
    <property type="protein sequence ID" value="SKA34425.1"/>
    <property type="molecule type" value="Genomic_DNA"/>
</dbReference>
<proteinExistence type="inferred from homology"/>
<keyword evidence="4 11" id="KW-0808">Transferase</keyword>
<dbReference type="Gene3D" id="3.60.20.40">
    <property type="match status" value="1"/>
</dbReference>
<keyword evidence="12" id="KW-0732">Signal</keyword>
<keyword evidence="6 11" id="KW-0865">Zymogen</keyword>
<dbReference type="UniPathway" id="UPA00204"/>
<dbReference type="GO" id="GO:0006751">
    <property type="term" value="P:glutathione catabolic process"/>
    <property type="evidence" value="ECO:0007669"/>
    <property type="project" value="UniProtKB-UniRule"/>
</dbReference>
<dbReference type="PROSITE" id="PS00462">
    <property type="entry name" value="G_GLU_TRANSPEPTIDASE"/>
    <property type="match status" value="1"/>
</dbReference>
<evidence type="ECO:0000256" key="4">
    <source>
        <dbReference type="ARBA" id="ARBA00022679"/>
    </source>
</evidence>
<feature type="active site" description="Nucleophile" evidence="9">
    <location>
        <position position="379"/>
    </location>
</feature>
<evidence type="ECO:0000256" key="5">
    <source>
        <dbReference type="ARBA" id="ARBA00022801"/>
    </source>
</evidence>
<dbReference type="GO" id="GO:0006750">
    <property type="term" value="P:glutathione biosynthetic process"/>
    <property type="evidence" value="ECO:0007669"/>
    <property type="project" value="UniProtKB-KW"/>
</dbReference>
<dbReference type="GO" id="GO:0103068">
    <property type="term" value="F:leukotriene C4 gamma-glutamyl transferase activity"/>
    <property type="evidence" value="ECO:0007669"/>
    <property type="project" value="UniProtKB-EC"/>
</dbReference>
<evidence type="ECO:0000256" key="9">
    <source>
        <dbReference type="PIRSR" id="PIRSR600101-1"/>
    </source>
</evidence>
<evidence type="ECO:0000313" key="14">
    <source>
        <dbReference type="Proteomes" id="UP000190367"/>
    </source>
</evidence>
<dbReference type="STRING" id="634771.SAMN04488128_1031006"/>
<comment type="pathway">
    <text evidence="11">Sulfur metabolism; glutathione metabolism.</text>
</comment>
<keyword evidence="7 11" id="KW-0012">Acyltransferase</keyword>
<evidence type="ECO:0000256" key="12">
    <source>
        <dbReference type="SAM" id="SignalP"/>
    </source>
</evidence>
<evidence type="ECO:0000256" key="3">
    <source>
        <dbReference type="ARBA" id="ARBA00009381"/>
    </source>
</evidence>
<reference evidence="14" key="1">
    <citation type="submission" date="2017-02" db="EMBL/GenBank/DDBJ databases">
        <authorList>
            <person name="Varghese N."/>
            <person name="Submissions S."/>
        </authorList>
    </citation>
    <scope>NUCLEOTIDE SEQUENCE [LARGE SCALE GENOMIC DNA]</scope>
    <source>
        <strain evidence="14">DSM 22224</strain>
    </source>
</reference>
<dbReference type="InterPro" id="IPR051792">
    <property type="entry name" value="GGT_bact"/>
</dbReference>
<evidence type="ECO:0000256" key="2">
    <source>
        <dbReference type="ARBA" id="ARBA00001089"/>
    </source>
</evidence>
<evidence type="ECO:0000256" key="1">
    <source>
        <dbReference type="ARBA" id="ARBA00001049"/>
    </source>
</evidence>
<comment type="similarity">
    <text evidence="3 11">Belongs to the gamma-glutamyltransferase family.</text>
</comment>
<feature type="chain" id="PRO_5013363968" description="Glutathione hydrolase proenzyme" evidence="12">
    <location>
        <begin position="20"/>
        <end position="568"/>
    </location>
</feature>
<dbReference type="PANTHER" id="PTHR43199">
    <property type="entry name" value="GLUTATHIONE HYDROLASE"/>
    <property type="match status" value="1"/>
</dbReference>
<dbReference type="InterPro" id="IPR055262">
    <property type="entry name" value="GGT_CS"/>
</dbReference>
<accession>A0A1T4T1U0</accession>
<dbReference type="NCBIfam" id="TIGR00066">
    <property type="entry name" value="g_glut_trans"/>
    <property type="match status" value="1"/>
</dbReference>
<comment type="catalytic activity">
    <reaction evidence="2 11">
        <text>glutathione + H2O = L-cysteinylglycine + L-glutamate</text>
        <dbReference type="Rhea" id="RHEA:28807"/>
        <dbReference type="ChEBI" id="CHEBI:15377"/>
        <dbReference type="ChEBI" id="CHEBI:29985"/>
        <dbReference type="ChEBI" id="CHEBI:57925"/>
        <dbReference type="ChEBI" id="CHEBI:61694"/>
        <dbReference type="EC" id="3.4.19.13"/>
    </reaction>
</comment>
<feature type="signal peptide" evidence="12">
    <location>
        <begin position="1"/>
        <end position="19"/>
    </location>
</feature>
<evidence type="ECO:0000256" key="10">
    <source>
        <dbReference type="PIRSR" id="PIRSR600101-2"/>
    </source>
</evidence>
<dbReference type="InterPro" id="IPR029055">
    <property type="entry name" value="Ntn_hydrolases_N"/>
</dbReference>
<dbReference type="EC" id="2.3.2.2" evidence="11"/>
<feature type="binding site" evidence="10">
    <location>
        <begin position="450"/>
        <end position="451"/>
    </location>
    <ligand>
        <name>L-glutamate</name>
        <dbReference type="ChEBI" id="CHEBI:29985"/>
    </ligand>
</feature>
<gene>
    <name evidence="13" type="ORF">SAMN04488128_1031006</name>
</gene>
<organism evidence="13 14">
    <name type="scientific">Chitinophaga eiseniae</name>
    <dbReference type="NCBI Taxonomy" id="634771"/>
    <lineage>
        <taxon>Bacteria</taxon>
        <taxon>Pseudomonadati</taxon>
        <taxon>Bacteroidota</taxon>
        <taxon>Chitinophagia</taxon>
        <taxon>Chitinophagales</taxon>
        <taxon>Chitinophagaceae</taxon>
        <taxon>Chitinophaga</taxon>
    </lineage>
</organism>
<dbReference type="RefSeq" id="WP_078671315.1">
    <property type="nucleotide sequence ID" value="NZ_FUWZ01000003.1"/>
</dbReference>
<dbReference type="Gene3D" id="1.10.246.130">
    <property type="match status" value="1"/>
</dbReference>
<feature type="binding site" evidence="10">
    <location>
        <begin position="397"/>
        <end position="399"/>
    </location>
    <ligand>
        <name>L-glutamate</name>
        <dbReference type="ChEBI" id="CHEBI:29985"/>
    </ligand>
</feature>
<sequence>MRLLIIWGLAAGSICTASAQTLPQQQWPYDYQIEKNITVSHSAVVSAHPLASIVGRLILQDGGNAVDAAIATQLALAVVYPGAGNLGGGGFMVARLANGQQVALDYREAAPAKARRDMYLDSAGNPITTLSLDGHLAAGIPGTVAGLFASMKYAKLPFSRLIDPAILLAEKGFVITASEASNLNAYKADFQRLNTAPTAFVKDQPWKAGDTLIQKDLAHTLRLIRKKGAAGFYQGETAANIVAEMQRGKGIMTLADLKNYKVRERKALSFNYKGYTILTMPLPSSGGICLQQMMGMMENYPVSEWGFHSPKAVQLMVEVERRAYADRAQFLGDPDFVKVPVARLTSKKYLTDRMADFVPGKAGSSEITKAGTFPESEETTHLSIIDDKGNAVAVTTTLNGHYGSRTVVGKAGFLLNNEMDDFSVKPGVPNMYGLVGTEANAIAPGKRMLSSMTPTIVLQGKQPLYSLGTPGGATIITSVFQMLMNTLEFGLSPADAINKPKFHHQWLPDEIAVEKDFPETVITALQQMGYKVIKRGPIGRSEIIKRTPGTFVLDAAGDKRGDDSASGY</sequence>
<dbReference type="SUPFAM" id="SSF56235">
    <property type="entry name" value="N-terminal nucleophile aminohydrolases (Ntn hydrolases)"/>
    <property type="match status" value="1"/>
</dbReference>
<dbReference type="InterPro" id="IPR043137">
    <property type="entry name" value="GGT_ssub_C"/>
</dbReference>
<feature type="binding site" evidence="10">
    <location>
        <position position="421"/>
    </location>
    <ligand>
        <name>L-glutamate</name>
        <dbReference type="ChEBI" id="CHEBI:29985"/>
    </ligand>
</feature>
<dbReference type="Pfam" id="PF01019">
    <property type="entry name" value="G_glu_transpept"/>
    <property type="match status" value="1"/>
</dbReference>
<keyword evidence="5 11" id="KW-0378">Hydrolase</keyword>
<evidence type="ECO:0000256" key="6">
    <source>
        <dbReference type="ARBA" id="ARBA00023145"/>
    </source>
</evidence>
<dbReference type="PRINTS" id="PR01210">
    <property type="entry name" value="GGTRANSPTASE"/>
</dbReference>
<dbReference type="PANTHER" id="PTHR43199:SF1">
    <property type="entry name" value="GLUTATHIONE HYDROLASE PROENZYME"/>
    <property type="match status" value="1"/>
</dbReference>
<evidence type="ECO:0000256" key="8">
    <source>
        <dbReference type="ARBA" id="ARBA00047417"/>
    </source>
</evidence>
<feature type="binding site" evidence="10">
    <location>
        <position position="472"/>
    </location>
    <ligand>
        <name>L-glutamate</name>
        <dbReference type="ChEBI" id="CHEBI:29985"/>
    </ligand>
</feature>
<name>A0A1T4T1U0_9BACT</name>
<evidence type="ECO:0000256" key="11">
    <source>
        <dbReference type="RuleBase" id="RU368036"/>
    </source>
</evidence>
<dbReference type="AlphaFoldDB" id="A0A1T4T1U0"/>
<feature type="binding site" evidence="10">
    <location>
        <position position="107"/>
    </location>
    <ligand>
        <name>L-glutamate</name>
        <dbReference type="ChEBI" id="CHEBI:29985"/>
    </ligand>
</feature>
<comment type="subunit">
    <text evidence="11">This enzyme consists of two polypeptide chains, which are synthesized in precursor form from a single polypeptide.</text>
</comment>
<dbReference type="GO" id="GO:0036374">
    <property type="term" value="F:glutathione hydrolase activity"/>
    <property type="evidence" value="ECO:0007669"/>
    <property type="project" value="UniProtKB-UniRule"/>
</dbReference>
<dbReference type="Proteomes" id="UP000190367">
    <property type="component" value="Unassembled WGS sequence"/>
</dbReference>